<comment type="caution">
    <text evidence="1">The sequence shown here is derived from an EMBL/GenBank/DDBJ whole genome shotgun (WGS) entry which is preliminary data.</text>
</comment>
<evidence type="ECO:0008006" key="3">
    <source>
        <dbReference type="Google" id="ProtNLM"/>
    </source>
</evidence>
<protein>
    <recommendedName>
        <fullName evidence="3">Transcriptional regulator</fullName>
    </recommendedName>
</protein>
<dbReference type="EMBL" id="JAGGJV010000008">
    <property type="protein sequence ID" value="MBP1860705.1"/>
    <property type="molecule type" value="Genomic_DNA"/>
</dbReference>
<dbReference type="RefSeq" id="WP_209854709.1">
    <property type="nucleotide sequence ID" value="NZ_JAGGJV010000008.1"/>
</dbReference>
<keyword evidence="2" id="KW-1185">Reference proteome</keyword>
<reference evidence="1 2" key="1">
    <citation type="submission" date="2021-03" db="EMBL/GenBank/DDBJ databases">
        <title>Genomic Encyclopedia of Type Strains, Phase IV (KMG-IV): sequencing the most valuable type-strain genomes for metagenomic binning, comparative biology and taxonomic classification.</title>
        <authorList>
            <person name="Goeker M."/>
        </authorList>
    </citation>
    <scope>NUCLEOTIDE SEQUENCE [LARGE SCALE GENOMIC DNA]</scope>
    <source>
        <strain evidence="1 2">DSM 26427</strain>
    </source>
</reference>
<organism evidence="1 2">
    <name type="scientific">Rhizobium herbae</name>
    <dbReference type="NCBI Taxonomy" id="508661"/>
    <lineage>
        <taxon>Bacteria</taxon>
        <taxon>Pseudomonadati</taxon>
        <taxon>Pseudomonadota</taxon>
        <taxon>Alphaproteobacteria</taxon>
        <taxon>Hyphomicrobiales</taxon>
        <taxon>Rhizobiaceae</taxon>
        <taxon>Rhizobium/Agrobacterium group</taxon>
        <taxon>Rhizobium</taxon>
    </lineage>
</organism>
<evidence type="ECO:0000313" key="2">
    <source>
        <dbReference type="Proteomes" id="UP000823786"/>
    </source>
</evidence>
<accession>A0ABS4ES04</accession>
<dbReference type="Proteomes" id="UP000823786">
    <property type="component" value="Unassembled WGS sequence"/>
</dbReference>
<proteinExistence type="predicted"/>
<evidence type="ECO:0000313" key="1">
    <source>
        <dbReference type="EMBL" id="MBP1860705.1"/>
    </source>
</evidence>
<sequence>MPGKKTDKNSPRTAANLVEQYRPLGLKAVLAAALQIKPKPVKKPAMPKQPA</sequence>
<gene>
    <name evidence="1" type="ORF">J2Z75_004226</name>
</gene>
<name>A0ABS4ES04_9HYPH</name>